<keyword evidence="1" id="KW-0812">Transmembrane</keyword>
<organism evidence="2 3">
    <name type="scientific">Stephania yunnanensis</name>
    <dbReference type="NCBI Taxonomy" id="152371"/>
    <lineage>
        <taxon>Eukaryota</taxon>
        <taxon>Viridiplantae</taxon>
        <taxon>Streptophyta</taxon>
        <taxon>Embryophyta</taxon>
        <taxon>Tracheophyta</taxon>
        <taxon>Spermatophyta</taxon>
        <taxon>Magnoliopsida</taxon>
        <taxon>Ranunculales</taxon>
        <taxon>Menispermaceae</taxon>
        <taxon>Menispermoideae</taxon>
        <taxon>Cissampelideae</taxon>
        <taxon>Stephania</taxon>
    </lineage>
</organism>
<sequence length="53" mass="6137">MSSRLESWVFHLLLSLKFIVIDISSIFIFVDTSHAFFFSTNTFSVGAYIVCWI</sequence>
<evidence type="ECO:0000313" key="3">
    <source>
        <dbReference type="Proteomes" id="UP001420932"/>
    </source>
</evidence>
<proteinExistence type="predicted"/>
<keyword evidence="3" id="KW-1185">Reference proteome</keyword>
<comment type="caution">
    <text evidence="2">The sequence shown here is derived from an EMBL/GenBank/DDBJ whole genome shotgun (WGS) entry which is preliminary data.</text>
</comment>
<reference evidence="2 3" key="1">
    <citation type="submission" date="2024-01" db="EMBL/GenBank/DDBJ databases">
        <title>Genome assemblies of Stephania.</title>
        <authorList>
            <person name="Yang L."/>
        </authorList>
    </citation>
    <scope>NUCLEOTIDE SEQUENCE [LARGE SCALE GENOMIC DNA]</scope>
    <source>
        <strain evidence="2">YNDBR</strain>
        <tissue evidence="2">Leaf</tissue>
    </source>
</reference>
<dbReference type="AlphaFoldDB" id="A0AAP0DTS8"/>
<accession>A0AAP0DTS8</accession>
<dbReference type="Proteomes" id="UP001420932">
    <property type="component" value="Unassembled WGS sequence"/>
</dbReference>
<dbReference type="EMBL" id="JBBNAF010000058">
    <property type="protein sequence ID" value="KAK9080996.1"/>
    <property type="molecule type" value="Genomic_DNA"/>
</dbReference>
<evidence type="ECO:0000313" key="2">
    <source>
        <dbReference type="EMBL" id="KAK9080996.1"/>
    </source>
</evidence>
<evidence type="ECO:0000256" key="1">
    <source>
        <dbReference type="SAM" id="Phobius"/>
    </source>
</evidence>
<keyword evidence="1" id="KW-1133">Transmembrane helix</keyword>
<name>A0AAP0DTS8_9MAGN</name>
<protein>
    <submittedName>
        <fullName evidence="2">Uncharacterized protein</fullName>
    </submittedName>
</protein>
<gene>
    <name evidence="2" type="ORF">Syun_030676</name>
</gene>
<feature type="transmembrane region" description="Helical" evidence="1">
    <location>
        <begin position="7"/>
        <end position="29"/>
    </location>
</feature>
<keyword evidence="1" id="KW-0472">Membrane</keyword>